<dbReference type="Pfam" id="PF18393">
    <property type="entry name" value="MotY_N"/>
    <property type="match status" value="1"/>
</dbReference>
<dbReference type="PANTHER" id="PTHR30329:SF21">
    <property type="entry name" value="LIPOPROTEIN YIAD-RELATED"/>
    <property type="match status" value="1"/>
</dbReference>
<feature type="domain" description="OmpA-like" evidence="3">
    <location>
        <begin position="177"/>
        <end position="294"/>
    </location>
</feature>
<keyword evidence="1" id="KW-0472">Membrane</keyword>
<evidence type="ECO:0000256" key="1">
    <source>
        <dbReference type="PROSITE-ProRule" id="PRU00473"/>
    </source>
</evidence>
<proteinExistence type="predicted"/>
<dbReference type="NCBIfam" id="NF047620">
    <property type="entry name" value="FlgprotMotYVib"/>
    <property type="match status" value="1"/>
</dbReference>
<dbReference type="Gene3D" id="3.30.1330.60">
    <property type="entry name" value="OmpA-like domain"/>
    <property type="match status" value="1"/>
</dbReference>
<dbReference type="OrthoDB" id="6905929at2"/>
<dbReference type="KEGG" id="elux:BTN50_0227"/>
<dbReference type="PROSITE" id="PS51123">
    <property type="entry name" value="OMPA_2"/>
    <property type="match status" value="1"/>
</dbReference>
<dbReference type="PANTHER" id="PTHR30329">
    <property type="entry name" value="STATOR ELEMENT OF FLAGELLAR MOTOR COMPLEX"/>
    <property type="match status" value="1"/>
</dbReference>
<dbReference type="InterPro" id="IPR041544">
    <property type="entry name" value="MotY_N"/>
</dbReference>
<keyword evidence="2" id="KW-0732">Signal</keyword>
<dbReference type="InterPro" id="IPR050330">
    <property type="entry name" value="Bact_OuterMem_StrucFunc"/>
</dbReference>
<keyword evidence="5" id="KW-1185">Reference proteome</keyword>
<accession>A0A291B700</accession>
<feature type="signal peptide" evidence="2">
    <location>
        <begin position="1"/>
        <end position="23"/>
    </location>
</feature>
<dbReference type="Proteomes" id="UP000218160">
    <property type="component" value="Chromosome 1"/>
</dbReference>
<dbReference type="GO" id="GO:0016020">
    <property type="term" value="C:membrane"/>
    <property type="evidence" value="ECO:0007669"/>
    <property type="project" value="UniProtKB-UniRule"/>
</dbReference>
<organism evidence="4 5">
    <name type="scientific">Candidatus Enterovibrio altilux</name>
    <dbReference type="NCBI Taxonomy" id="1927128"/>
    <lineage>
        <taxon>Bacteria</taxon>
        <taxon>Pseudomonadati</taxon>
        <taxon>Pseudomonadota</taxon>
        <taxon>Gammaproteobacteria</taxon>
        <taxon>Vibrionales</taxon>
        <taxon>Vibrionaceae</taxon>
        <taxon>Enterovibrio</taxon>
    </lineage>
</organism>
<keyword evidence="4" id="KW-0969">Cilium</keyword>
<dbReference type="EMBL" id="CP020660">
    <property type="protein sequence ID" value="ATF08767.1"/>
    <property type="molecule type" value="Genomic_DNA"/>
</dbReference>
<evidence type="ECO:0000259" key="3">
    <source>
        <dbReference type="PROSITE" id="PS51123"/>
    </source>
</evidence>
<dbReference type="InterPro" id="IPR006665">
    <property type="entry name" value="OmpA-like"/>
</dbReference>
<name>A0A291B700_9GAMM</name>
<dbReference type="Gene3D" id="2.60.40.2540">
    <property type="match status" value="1"/>
</dbReference>
<keyword evidence="4" id="KW-0282">Flagellum</keyword>
<evidence type="ECO:0000313" key="4">
    <source>
        <dbReference type="EMBL" id="ATF08767.1"/>
    </source>
</evidence>
<dbReference type="RefSeq" id="WP_096618693.1">
    <property type="nucleotide sequence ID" value="NZ_CP020660.1"/>
</dbReference>
<reference evidence="5" key="1">
    <citation type="submission" date="2017-04" db="EMBL/GenBank/DDBJ databases">
        <title>Genome evolution of the luminous symbionts of deep sea anglerfish.</title>
        <authorList>
            <person name="Hendry T.A."/>
        </authorList>
    </citation>
    <scope>NUCLEOTIDE SEQUENCE [LARGE SCALE GENOMIC DNA]</scope>
</reference>
<dbReference type="PRINTS" id="PR01023">
    <property type="entry name" value="NAFLGMOTY"/>
</dbReference>
<keyword evidence="4" id="KW-0966">Cell projection</keyword>
<sequence>MMLAKHLTLLSVSIAVSILPSTANTTKLYGTKPTESVWQVTIDTPVKCRVEHMILNFGNAMFTSRANKKINLDLELEMQRPMGQIEDVALLSMPAAWMPGESAEYIDRLHFYKQFNGYVDGQTAWSILAVLEDGRFPTFSFREWQNREKRLNVALSPVSFQQSYNEFNSCINRLLKYSFEDIAFTTLHYNKNGDTLNQSSIIKLAQIAEFIRYSPDINLVFFATYTDNHGAKADNQRISERRAEELKDYFVELGLPKDRIGVEAFGERRPIAENESPIGRNKNRRIVISLGRSIT</sequence>
<dbReference type="AlphaFoldDB" id="A0A291B700"/>
<feature type="chain" id="PRO_5012268019" evidence="2">
    <location>
        <begin position="24"/>
        <end position="295"/>
    </location>
</feature>
<dbReference type="InterPro" id="IPR036737">
    <property type="entry name" value="OmpA-like_sf"/>
</dbReference>
<dbReference type="Pfam" id="PF00691">
    <property type="entry name" value="OmpA"/>
    <property type="match status" value="1"/>
</dbReference>
<evidence type="ECO:0000256" key="2">
    <source>
        <dbReference type="SAM" id="SignalP"/>
    </source>
</evidence>
<gene>
    <name evidence="4" type="ORF">BTN50_0227</name>
</gene>
<evidence type="ECO:0000313" key="5">
    <source>
        <dbReference type="Proteomes" id="UP000218160"/>
    </source>
</evidence>
<dbReference type="SUPFAM" id="SSF103088">
    <property type="entry name" value="OmpA-like"/>
    <property type="match status" value="1"/>
</dbReference>
<protein>
    <submittedName>
        <fullName evidence="4">Sodium-type flagellar protein MotY</fullName>
    </submittedName>
</protein>
<dbReference type="CDD" id="cd07185">
    <property type="entry name" value="OmpA_C-like"/>
    <property type="match status" value="1"/>
</dbReference>